<organism evidence="1 2">
    <name type="scientific">Rhizopogon vinicolor AM-OR11-026</name>
    <dbReference type="NCBI Taxonomy" id="1314800"/>
    <lineage>
        <taxon>Eukaryota</taxon>
        <taxon>Fungi</taxon>
        <taxon>Dikarya</taxon>
        <taxon>Basidiomycota</taxon>
        <taxon>Agaricomycotina</taxon>
        <taxon>Agaricomycetes</taxon>
        <taxon>Agaricomycetidae</taxon>
        <taxon>Boletales</taxon>
        <taxon>Suillineae</taxon>
        <taxon>Rhizopogonaceae</taxon>
        <taxon>Rhizopogon</taxon>
    </lineage>
</organism>
<name>A0A1B7MTZ2_9AGAM</name>
<dbReference type="Proteomes" id="UP000092154">
    <property type="component" value="Unassembled WGS sequence"/>
</dbReference>
<sequence>PKQSIHEAVLTPEATAGFVSLLWFSWITPLLSLGYARPLESPDLYKLQEERGASKIADAIVKSFAARQQKAAEYNERLVKGEFGPGLKGLWWSIRGVRAEREKQWRERDGKRKASL</sequence>
<accession>A0A1B7MTZ2</accession>
<dbReference type="EMBL" id="KV448446">
    <property type="protein sequence ID" value="OAX36051.1"/>
    <property type="molecule type" value="Genomic_DNA"/>
</dbReference>
<dbReference type="OrthoDB" id="2689624at2759"/>
<keyword evidence="2" id="KW-1185">Reference proteome</keyword>
<proteinExistence type="predicted"/>
<gene>
    <name evidence="1" type="ORF">K503DRAFT_659183</name>
</gene>
<protein>
    <submittedName>
        <fullName evidence="1">Uncharacterized protein</fullName>
    </submittedName>
</protein>
<feature type="non-terminal residue" evidence="1">
    <location>
        <position position="1"/>
    </location>
</feature>
<evidence type="ECO:0000313" key="2">
    <source>
        <dbReference type="Proteomes" id="UP000092154"/>
    </source>
</evidence>
<evidence type="ECO:0000313" key="1">
    <source>
        <dbReference type="EMBL" id="OAX36051.1"/>
    </source>
</evidence>
<reference evidence="1 2" key="1">
    <citation type="submission" date="2016-06" db="EMBL/GenBank/DDBJ databases">
        <title>Comparative genomics of the ectomycorrhizal sister species Rhizopogon vinicolor and Rhizopogon vesiculosus (Basidiomycota: Boletales) reveals a divergence of the mating type B locus.</title>
        <authorList>
            <consortium name="DOE Joint Genome Institute"/>
            <person name="Mujic A.B."/>
            <person name="Kuo A."/>
            <person name="Tritt A."/>
            <person name="Lipzen A."/>
            <person name="Chen C."/>
            <person name="Johnson J."/>
            <person name="Sharma A."/>
            <person name="Barry K."/>
            <person name="Grigoriev I.V."/>
            <person name="Spatafora J.W."/>
        </authorList>
    </citation>
    <scope>NUCLEOTIDE SEQUENCE [LARGE SCALE GENOMIC DNA]</scope>
    <source>
        <strain evidence="1 2">AM-OR11-026</strain>
    </source>
</reference>
<dbReference type="STRING" id="1314800.A0A1B7MTZ2"/>
<dbReference type="AlphaFoldDB" id="A0A1B7MTZ2"/>
<feature type="non-terminal residue" evidence="1">
    <location>
        <position position="116"/>
    </location>
</feature>
<dbReference type="InParanoid" id="A0A1B7MTZ2"/>